<dbReference type="Proteomes" id="UP000522688">
    <property type="component" value="Unassembled WGS sequence"/>
</dbReference>
<gene>
    <name evidence="4" type="ORF">FB463_000401</name>
    <name evidence="3" type="ORF">FFA01_20330</name>
</gene>
<keyword evidence="1" id="KW-0812">Transmembrane</keyword>
<proteinExistence type="predicted"/>
<protein>
    <submittedName>
        <fullName evidence="4">Uncharacterized protein (DUF305 family)</fullName>
    </submittedName>
</protein>
<dbReference type="PANTHER" id="PTHR36933:SF1">
    <property type="entry name" value="SLL0788 PROTEIN"/>
    <property type="match status" value="1"/>
</dbReference>
<feature type="domain" description="DUF305" evidence="2">
    <location>
        <begin position="61"/>
        <end position="241"/>
    </location>
</feature>
<dbReference type="InterPro" id="IPR005183">
    <property type="entry name" value="DUF305_CopM-like"/>
</dbReference>
<dbReference type="Proteomes" id="UP000321154">
    <property type="component" value="Unassembled WGS sequence"/>
</dbReference>
<dbReference type="Pfam" id="PF03713">
    <property type="entry name" value="DUF305"/>
    <property type="match status" value="1"/>
</dbReference>
<keyword evidence="1" id="KW-0472">Membrane</keyword>
<dbReference type="AlphaFoldDB" id="A0A7W3JG00"/>
<accession>A0A7W3JG00</accession>
<dbReference type="EMBL" id="BJUV01000019">
    <property type="protein sequence ID" value="GEK83724.1"/>
    <property type="molecule type" value="Genomic_DNA"/>
</dbReference>
<organism evidence="4 6">
    <name type="scientific">Frigoribacterium faeni</name>
    <dbReference type="NCBI Taxonomy" id="145483"/>
    <lineage>
        <taxon>Bacteria</taxon>
        <taxon>Bacillati</taxon>
        <taxon>Actinomycetota</taxon>
        <taxon>Actinomycetes</taxon>
        <taxon>Micrococcales</taxon>
        <taxon>Microbacteriaceae</taxon>
        <taxon>Frigoribacterium</taxon>
    </lineage>
</organism>
<dbReference type="InterPro" id="IPR012347">
    <property type="entry name" value="Ferritin-like"/>
</dbReference>
<dbReference type="Gene3D" id="1.20.1260.10">
    <property type="match status" value="1"/>
</dbReference>
<evidence type="ECO:0000313" key="4">
    <source>
        <dbReference type="EMBL" id="MBA8812177.1"/>
    </source>
</evidence>
<evidence type="ECO:0000313" key="6">
    <source>
        <dbReference type="Proteomes" id="UP000522688"/>
    </source>
</evidence>
<evidence type="ECO:0000259" key="2">
    <source>
        <dbReference type="Pfam" id="PF03713"/>
    </source>
</evidence>
<keyword evidence="1" id="KW-1133">Transmembrane helix</keyword>
<reference evidence="4 6" key="2">
    <citation type="submission" date="2020-07" db="EMBL/GenBank/DDBJ databases">
        <title>Sequencing the genomes of 1000 actinobacteria strains.</title>
        <authorList>
            <person name="Klenk H.-P."/>
        </authorList>
    </citation>
    <scope>NUCLEOTIDE SEQUENCE [LARGE SCALE GENOMIC DNA]</scope>
    <source>
        <strain evidence="4 6">DSM 10309</strain>
    </source>
</reference>
<comment type="caution">
    <text evidence="4">The sequence shown here is derived from an EMBL/GenBank/DDBJ whole genome shotgun (WGS) entry which is preliminary data.</text>
</comment>
<name>A0A7W3JG00_9MICO</name>
<reference evidence="3 5" key="1">
    <citation type="submission" date="2019-07" db="EMBL/GenBank/DDBJ databases">
        <title>Whole genome shotgun sequence of Frigoribacterium faeni NBRC 103066.</title>
        <authorList>
            <person name="Hosoyama A."/>
            <person name="Uohara A."/>
            <person name="Ohji S."/>
            <person name="Ichikawa N."/>
        </authorList>
    </citation>
    <scope>NUCLEOTIDE SEQUENCE [LARGE SCALE GENOMIC DNA]</scope>
    <source>
        <strain evidence="3 5">NBRC 103066</strain>
    </source>
</reference>
<dbReference type="PANTHER" id="PTHR36933">
    <property type="entry name" value="SLL0788 PROTEIN"/>
    <property type="match status" value="1"/>
</dbReference>
<evidence type="ECO:0000313" key="5">
    <source>
        <dbReference type="Proteomes" id="UP000321154"/>
    </source>
</evidence>
<dbReference type="RefSeq" id="WP_244289794.1">
    <property type="nucleotide sequence ID" value="NZ_BAAAHR010000002.1"/>
</dbReference>
<dbReference type="EMBL" id="JACGWW010000001">
    <property type="protein sequence ID" value="MBA8812177.1"/>
    <property type="molecule type" value="Genomic_DNA"/>
</dbReference>
<feature type="transmembrane region" description="Helical" evidence="1">
    <location>
        <begin position="26"/>
        <end position="45"/>
    </location>
</feature>
<evidence type="ECO:0000313" key="3">
    <source>
        <dbReference type="EMBL" id="GEK83724.1"/>
    </source>
</evidence>
<keyword evidence="5" id="KW-1185">Reference proteome</keyword>
<evidence type="ECO:0000256" key="1">
    <source>
        <dbReference type="SAM" id="Phobius"/>
    </source>
</evidence>
<sequence>MTDTGRDEATDAAVPTRASRGRRLRLVVAGVLTVALVLLVGIAVGRLSSPNPVTPGTESVEAGFSRDMQVHHEQAVQMAMIVRERTDDPAVRSLAYDIALTQSQQAGQMFAWLELWSLPQAPSEPTMTWMSRPTLDGAYGDHEHEATTAGGTGGTATPVATHEPGGRMPGLATDDQLAALQAASGVEAERLFLTLMIAHHRGGVEMADAILARSDVRQVRVFATGMVQSQESEITAMQEMLAERE</sequence>